<dbReference type="SUPFAM" id="SSF51905">
    <property type="entry name" value="FAD/NAD(P)-binding domain"/>
    <property type="match status" value="1"/>
</dbReference>
<evidence type="ECO:0000256" key="1">
    <source>
        <dbReference type="ARBA" id="ARBA00023002"/>
    </source>
</evidence>
<dbReference type="GO" id="GO:0005737">
    <property type="term" value="C:cytoplasm"/>
    <property type="evidence" value="ECO:0007669"/>
    <property type="project" value="TreeGrafter"/>
</dbReference>
<sequence>MNPLYRNDRPGELPDSWYVASTDIPPERPPLKGEVTTDVCIVGAGYTGLSAARHLASKGLDVIVLDAHRVGFGASGRNGGQVCSGYDKDQSTLIKYVGRDHAKALWQLAEEAKADLRDLCAQIPEARYTAGLVHGTVTAKEAAHDAAEVDLLAREYGYTDARMCDTDEMRALVKSPRYHSGLLDMGAGHIHPLRYALGLARLAEAAGARIYERSEVHQITKGDPAIIATNKARIKARHVILAGNGYLPNLERKVAARVMPLNSFISATEPLGDRAAEIMGQDMAVNDSQFVVNYFRLSEDGRLLFGGRPSYSLGFPEGIASLMQKRIANIFPQLSGVKVDYAWGGTLGVTIPRMPAVIRVAPNILSAGGYSGHGVALSGLAGKVMAEAVAGQAGRFDTLADINVPPFPGGTAFRAPLLALAMTWYSMRDRLGI</sequence>
<accession>A0A1R3WVC6</accession>
<evidence type="ECO:0000313" key="3">
    <source>
        <dbReference type="EMBL" id="SIT81971.1"/>
    </source>
</evidence>
<protein>
    <submittedName>
        <fullName evidence="3">Gamma-glutamylputrescine oxidase</fullName>
    </submittedName>
</protein>
<evidence type="ECO:0000259" key="2">
    <source>
        <dbReference type="Pfam" id="PF01266"/>
    </source>
</evidence>
<proteinExistence type="predicted"/>
<organism evidence="3 4">
    <name type="scientific">Yoonia rosea</name>
    <dbReference type="NCBI Taxonomy" id="287098"/>
    <lineage>
        <taxon>Bacteria</taxon>
        <taxon>Pseudomonadati</taxon>
        <taxon>Pseudomonadota</taxon>
        <taxon>Alphaproteobacteria</taxon>
        <taxon>Rhodobacterales</taxon>
        <taxon>Paracoccaceae</taxon>
        <taxon>Yoonia</taxon>
    </lineage>
</organism>
<dbReference type="RefSeq" id="WP_076658931.1">
    <property type="nucleotide sequence ID" value="NZ_FTPR01000001.1"/>
</dbReference>
<dbReference type="PANTHER" id="PTHR13847">
    <property type="entry name" value="SARCOSINE DEHYDROGENASE-RELATED"/>
    <property type="match status" value="1"/>
</dbReference>
<dbReference type="OrthoDB" id="9806601at2"/>
<dbReference type="AlphaFoldDB" id="A0A1R3WVC6"/>
<dbReference type="STRING" id="287098.SAMN05421665_1364"/>
<dbReference type="InterPro" id="IPR036188">
    <property type="entry name" value="FAD/NAD-bd_sf"/>
</dbReference>
<feature type="domain" description="FAD dependent oxidoreductase" evidence="2">
    <location>
        <begin position="38"/>
        <end position="387"/>
    </location>
</feature>
<name>A0A1R3WVC6_9RHOB</name>
<dbReference type="PANTHER" id="PTHR13847:SF281">
    <property type="entry name" value="FAD DEPENDENT OXIDOREDUCTASE DOMAIN-CONTAINING PROTEIN"/>
    <property type="match status" value="1"/>
</dbReference>
<dbReference type="EMBL" id="FTPR01000001">
    <property type="protein sequence ID" value="SIT81971.1"/>
    <property type="molecule type" value="Genomic_DNA"/>
</dbReference>
<dbReference type="GO" id="GO:0016491">
    <property type="term" value="F:oxidoreductase activity"/>
    <property type="evidence" value="ECO:0007669"/>
    <property type="project" value="UniProtKB-KW"/>
</dbReference>
<dbReference type="InterPro" id="IPR006076">
    <property type="entry name" value="FAD-dep_OxRdtase"/>
</dbReference>
<keyword evidence="4" id="KW-1185">Reference proteome</keyword>
<gene>
    <name evidence="3" type="ORF">SAMN05421665_1364</name>
</gene>
<reference evidence="4" key="1">
    <citation type="submission" date="2017-01" db="EMBL/GenBank/DDBJ databases">
        <authorList>
            <person name="Varghese N."/>
            <person name="Submissions S."/>
        </authorList>
    </citation>
    <scope>NUCLEOTIDE SEQUENCE [LARGE SCALE GENOMIC DNA]</scope>
    <source>
        <strain evidence="4">DSM 29591</strain>
    </source>
</reference>
<dbReference type="Proteomes" id="UP000186997">
    <property type="component" value="Unassembled WGS sequence"/>
</dbReference>
<keyword evidence="1" id="KW-0560">Oxidoreductase</keyword>
<evidence type="ECO:0000313" key="4">
    <source>
        <dbReference type="Proteomes" id="UP000186997"/>
    </source>
</evidence>
<dbReference type="Gene3D" id="3.30.9.10">
    <property type="entry name" value="D-Amino Acid Oxidase, subunit A, domain 2"/>
    <property type="match status" value="1"/>
</dbReference>
<dbReference type="Pfam" id="PF01266">
    <property type="entry name" value="DAO"/>
    <property type="match status" value="1"/>
</dbReference>
<dbReference type="Gene3D" id="3.50.50.60">
    <property type="entry name" value="FAD/NAD(P)-binding domain"/>
    <property type="match status" value="1"/>
</dbReference>